<evidence type="ECO:0000313" key="2">
    <source>
        <dbReference type="Proteomes" id="UP001589536"/>
    </source>
</evidence>
<evidence type="ECO:0000313" key="1">
    <source>
        <dbReference type="EMBL" id="MFB9713846.1"/>
    </source>
</evidence>
<accession>A0ABV5UN42</accession>
<comment type="caution">
    <text evidence="1">The sequence shown here is derived from an EMBL/GenBank/DDBJ whole genome shotgun (WGS) entry which is preliminary data.</text>
</comment>
<dbReference type="Proteomes" id="UP001589536">
    <property type="component" value="Unassembled WGS sequence"/>
</dbReference>
<proteinExistence type="predicted"/>
<dbReference type="SUPFAM" id="SSF53850">
    <property type="entry name" value="Periplasmic binding protein-like II"/>
    <property type="match status" value="1"/>
</dbReference>
<dbReference type="RefSeq" id="WP_345052207.1">
    <property type="nucleotide sequence ID" value="NZ_BAABED010000001.1"/>
</dbReference>
<sequence length="232" mass="23771">MTTRPALSLFCAVALKGALKDSILPAFSQDTGTAVNAHFAPTSSLIQEITAGADPDVIIGITASLTAPGTVATIDAGTLTPLAQTGIGIAVAPDVEIPDVSTVSKLTKALTAARSVAYSRNGPSGIYFARLLQDLGIAEEVNGNATIIDQGFTAAALLDGRADLAIQQMSELMFVPEAQIAGPLPADVQQYTPFSAAVSAQTRNRPGSASLLMFLGSKLARAAYRDAGLEPS</sequence>
<name>A0ABV5UN42_9MICC</name>
<protein>
    <submittedName>
        <fullName evidence="1">Molybdate ABC transporter substrate-binding protein</fullName>
    </submittedName>
</protein>
<keyword evidence="2" id="KW-1185">Reference proteome</keyword>
<dbReference type="PANTHER" id="PTHR30632">
    <property type="entry name" value="MOLYBDATE-BINDING PERIPLASMIC PROTEIN"/>
    <property type="match status" value="1"/>
</dbReference>
<dbReference type="InterPro" id="IPR050682">
    <property type="entry name" value="ModA/WtpA"/>
</dbReference>
<reference evidence="1 2" key="1">
    <citation type="submission" date="2024-09" db="EMBL/GenBank/DDBJ databases">
        <authorList>
            <person name="Sun Q."/>
            <person name="Mori K."/>
        </authorList>
    </citation>
    <scope>NUCLEOTIDE SEQUENCE [LARGE SCALE GENOMIC DNA]</scope>
    <source>
        <strain evidence="1 2">JCM 13519</strain>
    </source>
</reference>
<dbReference type="Pfam" id="PF13531">
    <property type="entry name" value="SBP_bac_11"/>
    <property type="match status" value="1"/>
</dbReference>
<dbReference type="PANTHER" id="PTHR30632:SF11">
    <property type="entry name" value="BLR4797 PROTEIN"/>
    <property type="match status" value="1"/>
</dbReference>
<dbReference type="Gene3D" id="3.40.190.10">
    <property type="entry name" value="Periplasmic binding protein-like II"/>
    <property type="match status" value="2"/>
</dbReference>
<organism evidence="1 2">
    <name type="scientific">Arthrobacter methylotrophus</name>
    <dbReference type="NCBI Taxonomy" id="121291"/>
    <lineage>
        <taxon>Bacteria</taxon>
        <taxon>Bacillati</taxon>
        <taxon>Actinomycetota</taxon>
        <taxon>Actinomycetes</taxon>
        <taxon>Micrococcales</taxon>
        <taxon>Micrococcaceae</taxon>
        <taxon>Arthrobacter</taxon>
    </lineage>
</organism>
<dbReference type="EMBL" id="JBHMBH010000018">
    <property type="protein sequence ID" value="MFB9713846.1"/>
    <property type="molecule type" value="Genomic_DNA"/>
</dbReference>
<gene>
    <name evidence="1" type="ORF">ACFFPI_06730</name>
</gene>